<feature type="compositionally biased region" description="Polar residues" evidence="1">
    <location>
        <begin position="184"/>
        <end position="207"/>
    </location>
</feature>
<feature type="compositionally biased region" description="Polar residues" evidence="1">
    <location>
        <begin position="132"/>
        <end position="155"/>
    </location>
</feature>
<sequence>MNPCREHRPNDGHKTPSAHAVGAPTNGHKTGAASPSAHAVGTNGHKSGLSLSRTSDATPLLPPQSQRRPSVTISTPTSNTTPQANLLGLASDNKPLNASHSNSKPYEPLADLDNKSLSTAKPYETLTDLDNKPNTTAPNHTFQTTSFSNALNSKPASVPLAAKTPKLFPQLSTTGSSGDDKTPNGLTNPSVATSNGPPSRAHNTAFPSHTGGDGESSNTGQTCSAGSGASGGGSSAVRGESSKGGESMNARGGEGAPTTSSASQQHSELVRAETLVSTDSASNTSGRASASFRNSSRFAQVYASGPVSQRASRSSLQYQVSCEDNSGLDDSLVTALEDQDDILLLCEYSPLPYDSGHNMNYKGKNLH</sequence>
<evidence type="ECO:0000313" key="3">
    <source>
        <dbReference type="RefSeq" id="XP_026677761.1"/>
    </source>
</evidence>
<name>A0A3Q0IN77_DIACI</name>
<organism evidence="2 3">
    <name type="scientific">Diaphorina citri</name>
    <name type="common">Asian citrus psyllid</name>
    <dbReference type="NCBI Taxonomy" id="121845"/>
    <lineage>
        <taxon>Eukaryota</taxon>
        <taxon>Metazoa</taxon>
        <taxon>Ecdysozoa</taxon>
        <taxon>Arthropoda</taxon>
        <taxon>Hexapoda</taxon>
        <taxon>Insecta</taxon>
        <taxon>Pterygota</taxon>
        <taxon>Neoptera</taxon>
        <taxon>Paraneoptera</taxon>
        <taxon>Hemiptera</taxon>
        <taxon>Sternorrhyncha</taxon>
        <taxon>Psylloidea</taxon>
        <taxon>Psyllidae</taxon>
        <taxon>Diaphorininae</taxon>
        <taxon>Diaphorina</taxon>
    </lineage>
</organism>
<feature type="region of interest" description="Disordered" evidence="1">
    <location>
        <begin position="1"/>
        <end position="291"/>
    </location>
</feature>
<accession>A0A3Q0IN77</accession>
<dbReference type="KEGG" id="dci:103507002"/>
<dbReference type="AlphaFoldDB" id="A0A3Q0IN77"/>
<evidence type="ECO:0000313" key="2">
    <source>
        <dbReference type="Proteomes" id="UP000079169"/>
    </source>
</evidence>
<feature type="compositionally biased region" description="Polar residues" evidence="1">
    <location>
        <begin position="275"/>
        <end position="284"/>
    </location>
</feature>
<evidence type="ECO:0000256" key="1">
    <source>
        <dbReference type="SAM" id="MobiDB-lite"/>
    </source>
</evidence>
<dbReference type="Proteomes" id="UP000079169">
    <property type="component" value="Unplaced"/>
</dbReference>
<dbReference type="PaxDb" id="121845-A0A3Q0IN77"/>
<dbReference type="GeneID" id="103507002"/>
<feature type="compositionally biased region" description="Polar residues" evidence="1">
    <location>
        <begin position="257"/>
        <end position="267"/>
    </location>
</feature>
<feature type="compositionally biased region" description="Basic and acidic residues" evidence="1">
    <location>
        <begin position="1"/>
        <end position="14"/>
    </location>
</feature>
<feature type="compositionally biased region" description="Polar residues" evidence="1">
    <location>
        <begin position="94"/>
        <end position="104"/>
    </location>
</feature>
<reference evidence="3" key="1">
    <citation type="submission" date="2025-08" db="UniProtKB">
        <authorList>
            <consortium name="RefSeq"/>
        </authorList>
    </citation>
    <scope>IDENTIFICATION</scope>
</reference>
<keyword evidence="2" id="KW-1185">Reference proteome</keyword>
<feature type="compositionally biased region" description="Polar residues" evidence="1">
    <location>
        <begin position="49"/>
        <end position="84"/>
    </location>
</feature>
<protein>
    <submittedName>
        <fullName evidence="3">Sericin 1-like</fullName>
    </submittedName>
</protein>
<gene>
    <name evidence="3" type="primary">LOC103507002</name>
</gene>
<dbReference type="RefSeq" id="XP_026677761.1">
    <property type="nucleotide sequence ID" value="XM_026821960.1"/>
</dbReference>
<proteinExistence type="predicted"/>